<keyword evidence="1" id="KW-0238">DNA-binding</keyword>
<gene>
    <name evidence="3" type="ORF">H8S45_13030</name>
</gene>
<sequence length="74" mass="8933">MYEHMRGMRNDKDMSQKQVADLLQVHQTTYSDYELGNISIPAQQLKRLAEFYDTSIDYLLDFTDERKPYPRRKE</sequence>
<dbReference type="Gene3D" id="1.10.260.40">
    <property type="entry name" value="lambda repressor-like DNA-binding domains"/>
    <property type="match status" value="1"/>
</dbReference>
<dbReference type="PROSITE" id="PS50943">
    <property type="entry name" value="HTH_CROC1"/>
    <property type="match status" value="1"/>
</dbReference>
<dbReference type="InterPro" id="IPR010982">
    <property type="entry name" value="Lambda_DNA-bd_dom_sf"/>
</dbReference>
<proteinExistence type="predicted"/>
<dbReference type="PANTHER" id="PTHR46558:SF11">
    <property type="entry name" value="HTH-TYPE TRANSCRIPTIONAL REGULATOR XRE"/>
    <property type="match status" value="1"/>
</dbReference>
<comment type="caution">
    <text evidence="3">The sequence shown here is derived from an EMBL/GenBank/DDBJ whole genome shotgun (WGS) entry which is preliminary data.</text>
</comment>
<accession>A0A923LX90</accession>
<evidence type="ECO:0000313" key="3">
    <source>
        <dbReference type="EMBL" id="MBC5726378.1"/>
    </source>
</evidence>
<dbReference type="SUPFAM" id="SSF47413">
    <property type="entry name" value="lambda repressor-like DNA-binding domains"/>
    <property type="match status" value="1"/>
</dbReference>
<name>A0A923LX90_9FIRM</name>
<reference evidence="3" key="1">
    <citation type="submission" date="2020-08" db="EMBL/GenBank/DDBJ databases">
        <title>Genome public.</title>
        <authorList>
            <person name="Liu C."/>
            <person name="Sun Q."/>
        </authorList>
    </citation>
    <scope>NUCLEOTIDE SEQUENCE</scope>
    <source>
        <strain evidence="3">NSJ-28</strain>
    </source>
</reference>
<dbReference type="AlphaFoldDB" id="A0A923LX90"/>
<evidence type="ECO:0000259" key="2">
    <source>
        <dbReference type="PROSITE" id="PS50943"/>
    </source>
</evidence>
<evidence type="ECO:0000256" key="1">
    <source>
        <dbReference type="ARBA" id="ARBA00023125"/>
    </source>
</evidence>
<protein>
    <submittedName>
        <fullName evidence="3">Helix-turn-helix transcriptional regulator</fullName>
    </submittedName>
</protein>
<organism evidence="3 4">
    <name type="scientific">Agathobaculum faecis</name>
    <dbReference type="NCBI Taxonomy" id="2763013"/>
    <lineage>
        <taxon>Bacteria</taxon>
        <taxon>Bacillati</taxon>
        <taxon>Bacillota</taxon>
        <taxon>Clostridia</taxon>
        <taxon>Eubacteriales</taxon>
        <taxon>Butyricicoccaceae</taxon>
        <taxon>Agathobaculum</taxon>
    </lineage>
</organism>
<dbReference type="PANTHER" id="PTHR46558">
    <property type="entry name" value="TRACRIPTIONAL REGULATORY PROTEIN-RELATED-RELATED"/>
    <property type="match status" value="1"/>
</dbReference>
<dbReference type="RefSeq" id="WP_107631850.1">
    <property type="nucleotide sequence ID" value="NZ_JACOPL010000014.1"/>
</dbReference>
<evidence type="ECO:0000313" key="4">
    <source>
        <dbReference type="Proteomes" id="UP000606499"/>
    </source>
</evidence>
<keyword evidence="4" id="KW-1185">Reference proteome</keyword>
<dbReference type="Proteomes" id="UP000606499">
    <property type="component" value="Unassembled WGS sequence"/>
</dbReference>
<feature type="domain" description="HTH cro/C1-type" evidence="2">
    <location>
        <begin position="5"/>
        <end position="59"/>
    </location>
</feature>
<dbReference type="CDD" id="cd00093">
    <property type="entry name" value="HTH_XRE"/>
    <property type="match status" value="1"/>
</dbReference>
<dbReference type="GO" id="GO:0003677">
    <property type="term" value="F:DNA binding"/>
    <property type="evidence" value="ECO:0007669"/>
    <property type="project" value="UniProtKB-KW"/>
</dbReference>
<dbReference type="SMART" id="SM00530">
    <property type="entry name" value="HTH_XRE"/>
    <property type="match status" value="1"/>
</dbReference>
<dbReference type="InterPro" id="IPR001387">
    <property type="entry name" value="Cro/C1-type_HTH"/>
</dbReference>
<dbReference type="Pfam" id="PF01381">
    <property type="entry name" value="HTH_3"/>
    <property type="match status" value="1"/>
</dbReference>
<dbReference type="EMBL" id="JACOPL010000014">
    <property type="protein sequence ID" value="MBC5726378.1"/>
    <property type="molecule type" value="Genomic_DNA"/>
</dbReference>